<protein>
    <submittedName>
        <fullName evidence="4">Malignant fibrous histiocytoma-amplified sequence 1-like</fullName>
    </submittedName>
</protein>
<proteinExistence type="predicted"/>
<accession>A0A9J7MYV4</accession>
<dbReference type="Pfam" id="PF25497">
    <property type="entry name" value="COR-B"/>
    <property type="match status" value="1"/>
</dbReference>
<keyword evidence="1" id="KW-0677">Repeat</keyword>
<dbReference type="RefSeq" id="XP_035685161.1">
    <property type="nucleotide sequence ID" value="XM_035829268.1"/>
</dbReference>
<keyword evidence="3" id="KW-1185">Reference proteome</keyword>
<sequence>MVEDFSTRGIVSKQMLQCLWKDMKLSGEEEVMLICLLQKFDLCFEMPQCEDADPYTIQSVPPVYRFPWLLTAIATCMPREIQPDDVVLMVVFQLQNYCPVGLFETLSVKLNKFIKYRKDWQYGIQAVSVVGKNKFELLVQLEPKERSEEILISVQTQNKKLKEAWGIMVLIINATKELLQQWPGVLYCVRVVCPHCLKLGVDKPHRFSGAVLDKTPGGIVVCPKTWDEIDPRLIHPHTTPAQWQQRRKRALEECGKSPAPEEIMMEKQPRYSAKTW</sequence>
<dbReference type="KEGG" id="bfo:118421766"/>
<organism evidence="3 4">
    <name type="scientific">Branchiostoma floridae</name>
    <name type="common">Florida lancelet</name>
    <name type="synonym">Amphioxus</name>
    <dbReference type="NCBI Taxonomy" id="7739"/>
    <lineage>
        <taxon>Eukaryota</taxon>
        <taxon>Metazoa</taxon>
        <taxon>Chordata</taxon>
        <taxon>Cephalochordata</taxon>
        <taxon>Leptocardii</taxon>
        <taxon>Amphioxiformes</taxon>
        <taxon>Branchiostomatidae</taxon>
        <taxon>Branchiostoma</taxon>
    </lineage>
</organism>
<dbReference type="Proteomes" id="UP000001554">
    <property type="component" value="Chromosome 8"/>
</dbReference>
<evidence type="ECO:0000313" key="3">
    <source>
        <dbReference type="Proteomes" id="UP000001554"/>
    </source>
</evidence>
<dbReference type="GeneID" id="118421766"/>
<reference evidence="4" key="2">
    <citation type="submission" date="2025-08" db="UniProtKB">
        <authorList>
            <consortium name="RefSeq"/>
        </authorList>
    </citation>
    <scope>IDENTIFICATION</scope>
    <source>
        <strain evidence="4">S238N-H82</strain>
        <tissue evidence="4">Testes</tissue>
    </source>
</reference>
<reference evidence="3" key="1">
    <citation type="journal article" date="2020" name="Nat. Ecol. Evol.">
        <title>Deeply conserved synteny resolves early events in vertebrate evolution.</title>
        <authorList>
            <person name="Simakov O."/>
            <person name="Marletaz F."/>
            <person name="Yue J.X."/>
            <person name="O'Connell B."/>
            <person name="Jenkins J."/>
            <person name="Brandt A."/>
            <person name="Calef R."/>
            <person name="Tung C.H."/>
            <person name="Huang T.K."/>
            <person name="Schmutz J."/>
            <person name="Satoh N."/>
            <person name="Yu J.K."/>
            <person name="Putnam N.H."/>
            <person name="Green R.E."/>
            <person name="Rokhsar D.S."/>
        </authorList>
    </citation>
    <scope>NUCLEOTIDE SEQUENCE [LARGE SCALE GENOMIC DNA]</scope>
    <source>
        <strain evidence="3">S238N-H82</strain>
    </source>
</reference>
<dbReference type="InterPro" id="IPR057263">
    <property type="entry name" value="COR-B"/>
</dbReference>
<evidence type="ECO:0000259" key="2">
    <source>
        <dbReference type="Pfam" id="PF25497"/>
    </source>
</evidence>
<dbReference type="AlphaFoldDB" id="A0A9J7MYV4"/>
<feature type="domain" description="C-terminal of Roc COR-B" evidence="2">
    <location>
        <begin position="90"/>
        <end position="214"/>
    </location>
</feature>
<gene>
    <name evidence="4" type="primary">LOC118421766</name>
</gene>
<evidence type="ECO:0000313" key="4">
    <source>
        <dbReference type="RefSeq" id="XP_035685161.1"/>
    </source>
</evidence>
<evidence type="ECO:0000256" key="1">
    <source>
        <dbReference type="ARBA" id="ARBA00022737"/>
    </source>
</evidence>
<name>A0A9J7MYV4_BRAFL</name>